<organism evidence="1 2">
    <name type="scientific">Dreissena polymorpha</name>
    <name type="common">Zebra mussel</name>
    <name type="synonym">Mytilus polymorpha</name>
    <dbReference type="NCBI Taxonomy" id="45954"/>
    <lineage>
        <taxon>Eukaryota</taxon>
        <taxon>Metazoa</taxon>
        <taxon>Spiralia</taxon>
        <taxon>Lophotrochozoa</taxon>
        <taxon>Mollusca</taxon>
        <taxon>Bivalvia</taxon>
        <taxon>Autobranchia</taxon>
        <taxon>Heteroconchia</taxon>
        <taxon>Euheterodonta</taxon>
        <taxon>Imparidentia</taxon>
        <taxon>Neoheterodontei</taxon>
        <taxon>Myida</taxon>
        <taxon>Dreissenoidea</taxon>
        <taxon>Dreissenidae</taxon>
        <taxon>Dreissena</taxon>
    </lineage>
</organism>
<comment type="caution">
    <text evidence="1">The sequence shown here is derived from an EMBL/GenBank/DDBJ whole genome shotgun (WGS) entry which is preliminary data.</text>
</comment>
<dbReference type="Proteomes" id="UP000828390">
    <property type="component" value="Unassembled WGS sequence"/>
</dbReference>
<protein>
    <submittedName>
        <fullName evidence="1">Uncharacterized protein</fullName>
    </submittedName>
</protein>
<name>A0A9D4BDI9_DREPO</name>
<proteinExistence type="predicted"/>
<gene>
    <name evidence="1" type="ORF">DPMN_086252</name>
</gene>
<reference evidence="1" key="1">
    <citation type="journal article" date="2019" name="bioRxiv">
        <title>The Genome of the Zebra Mussel, Dreissena polymorpha: A Resource for Invasive Species Research.</title>
        <authorList>
            <person name="McCartney M.A."/>
            <person name="Auch B."/>
            <person name="Kono T."/>
            <person name="Mallez S."/>
            <person name="Zhang Y."/>
            <person name="Obille A."/>
            <person name="Becker A."/>
            <person name="Abrahante J.E."/>
            <person name="Garbe J."/>
            <person name="Badalamenti J.P."/>
            <person name="Herman A."/>
            <person name="Mangelson H."/>
            <person name="Liachko I."/>
            <person name="Sullivan S."/>
            <person name="Sone E.D."/>
            <person name="Koren S."/>
            <person name="Silverstein K.A.T."/>
            <person name="Beckman K.B."/>
            <person name="Gohl D.M."/>
        </authorList>
    </citation>
    <scope>NUCLEOTIDE SEQUENCE</scope>
    <source>
        <strain evidence="1">Duluth1</strain>
        <tissue evidence="1">Whole animal</tissue>
    </source>
</reference>
<accession>A0A9D4BDI9</accession>
<sequence>MGVGFHQGVSRGFLGAMGVGTEDGLGGGVSIVGTGDGLGGGVGTEDGLGGGVVGGGEGTGDGLSIVGVGTEDGLVVLSKYQSNLIINKEMNLLTILASNPWECLYLRYYHSCHGQKKPRISTLDVVPW</sequence>
<reference evidence="1" key="2">
    <citation type="submission" date="2020-11" db="EMBL/GenBank/DDBJ databases">
        <authorList>
            <person name="McCartney M.A."/>
            <person name="Auch B."/>
            <person name="Kono T."/>
            <person name="Mallez S."/>
            <person name="Becker A."/>
            <person name="Gohl D.M."/>
            <person name="Silverstein K.A.T."/>
            <person name="Koren S."/>
            <person name="Bechman K.B."/>
            <person name="Herman A."/>
            <person name="Abrahante J.E."/>
            <person name="Garbe J."/>
        </authorList>
    </citation>
    <scope>NUCLEOTIDE SEQUENCE</scope>
    <source>
        <strain evidence="1">Duluth1</strain>
        <tissue evidence="1">Whole animal</tissue>
    </source>
</reference>
<evidence type="ECO:0000313" key="2">
    <source>
        <dbReference type="Proteomes" id="UP000828390"/>
    </source>
</evidence>
<dbReference type="EMBL" id="JAIWYP010000016">
    <property type="protein sequence ID" value="KAH3698706.1"/>
    <property type="molecule type" value="Genomic_DNA"/>
</dbReference>
<evidence type="ECO:0000313" key="1">
    <source>
        <dbReference type="EMBL" id="KAH3698706.1"/>
    </source>
</evidence>
<keyword evidence="2" id="KW-1185">Reference proteome</keyword>
<dbReference type="AlphaFoldDB" id="A0A9D4BDI9"/>